<accession>A0A1W1BJJ6</accession>
<dbReference type="SUPFAM" id="SSF54523">
    <property type="entry name" value="Pili subunits"/>
    <property type="match status" value="1"/>
</dbReference>
<gene>
    <name evidence="2" type="ORF">MNB_SM-6-1276</name>
</gene>
<sequence>MQKSRTAFTMIELIFVIVILGILAAVAIPKLSATRNDAEVSKMAQNIMTGLAEISTYAVSQAQTESNLSKMSNAIAFLEKSGEAVIDKDEKKATVKVGAVSDCITVQVQTGDYDDNLTISTGDAGGDYKCNEIQTIIDVSRYPMRLRGTNVKY</sequence>
<organism evidence="2">
    <name type="scientific">hydrothermal vent metagenome</name>
    <dbReference type="NCBI Taxonomy" id="652676"/>
    <lineage>
        <taxon>unclassified sequences</taxon>
        <taxon>metagenomes</taxon>
        <taxon>ecological metagenomes</taxon>
    </lineage>
</organism>
<dbReference type="InterPro" id="IPR012902">
    <property type="entry name" value="N_methyl_site"/>
</dbReference>
<dbReference type="Gene3D" id="3.30.700.10">
    <property type="entry name" value="Glycoprotein, Type 4 Pilin"/>
    <property type="match status" value="1"/>
</dbReference>
<name>A0A1W1BJJ6_9ZZZZ</name>
<proteinExistence type="predicted"/>
<dbReference type="NCBIfam" id="TIGR02532">
    <property type="entry name" value="IV_pilin_GFxxxE"/>
    <property type="match status" value="1"/>
</dbReference>
<dbReference type="AlphaFoldDB" id="A0A1W1BJJ6"/>
<evidence type="ECO:0000256" key="1">
    <source>
        <dbReference type="SAM" id="Phobius"/>
    </source>
</evidence>
<feature type="transmembrane region" description="Helical" evidence="1">
    <location>
        <begin position="7"/>
        <end position="28"/>
    </location>
</feature>
<dbReference type="Pfam" id="PF07963">
    <property type="entry name" value="N_methyl"/>
    <property type="match status" value="1"/>
</dbReference>
<keyword evidence="1" id="KW-0472">Membrane</keyword>
<protein>
    <submittedName>
        <fullName evidence="2">Type II secretion envelope pseudopilin protein (PulG,guides folded protein to PulD in outer membrane)</fullName>
    </submittedName>
</protein>
<evidence type="ECO:0000313" key="2">
    <source>
        <dbReference type="EMBL" id="SFV53679.1"/>
    </source>
</evidence>
<keyword evidence="1" id="KW-1133">Transmembrane helix</keyword>
<dbReference type="EMBL" id="FPHK01000008">
    <property type="protein sequence ID" value="SFV53679.1"/>
    <property type="molecule type" value="Genomic_DNA"/>
</dbReference>
<reference evidence="2" key="1">
    <citation type="submission" date="2016-10" db="EMBL/GenBank/DDBJ databases">
        <authorList>
            <person name="de Groot N.N."/>
        </authorList>
    </citation>
    <scope>NUCLEOTIDE SEQUENCE</scope>
</reference>
<keyword evidence="1" id="KW-0812">Transmembrane</keyword>
<dbReference type="InterPro" id="IPR045584">
    <property type="entry name" value="Pilin-like"/>
</dbReference>